<dbReference type="HAMAP" id="MF_00578">
    <property type="entry name" value="Glu_cys_ligase"/>
    <property type="match status" value="1"/>
</dbReference>
<evidence type="ECO:0000256" key="2">
    <source>
        <dbReference type="ARBA" id="ARBA00008772"/>
    </source>
</evidence>
<evidence type="ECO:0000256" key="4">
    <source>
        <dbReference type="ARBA" id="ARBA00022684"/>
    </source>
</evidence>
<dbReference type="GO" id="GO:0046872">
    <property type="term" value="F:metal ion binding"/>
    <property type="evidence" value="ECO:0007669"/>
    <property type="project" value="TreeGrafter"/>
</dbReference>
<name>A0A0Q0BGE4_PSESX</name>
<evidence type="ECO:0000256" key="1">
    <source>
        <dbReference type="ARBA" id="ARBA00005006"/>
    </source>
</evidence>
<dbReference type="PANTHER" id="PTHR38761:SF1">
    <property type="entry name" value="GLUTAMATE--CYSTEINE LIGASE"/>
    <property type="match status" value="1"/>
</dbReference>
<keyword evidence="6 8" id="KW-0067">ATP-binding</keyword>
<evidence type="ECO:0000256" key="6">
    <source>
        <dbReference type="ARBA" id="ARBA00022840"/>
    </source>
</evidence>
<keyword evidence="4 8" id="KW-0317">Glutathione biosynthesis</keyword>
<sequence length="587" mass="65850">MSAPLAWCRVHLGGTTKCSDCEQALQSQPGDHASSFLHPCRPSSPPQYRGDRCVKDYTLSELLNRRLALLGERNNLSLLEQCLHGIERECLRVTPQAELARTPHPQALGAALTNGLVTTDYSESLLEFITPALKNPVDTLDSLDKIHRFAYSKLDNELLWSPSMPCPLPDEEHIPIAYYGTSNIGKLKYVYRKGLALRYGKTMQCIAGIHYNFSLPEDAWALLKQTEDFAGDARDYQSHSYIALIRNFRRYSWLLMYLFGASPALDAGFLRGREHQLEQFDADTLYLPYATSLRMSDLGYQSDAQADLTPCYNDLVSYTDSLRKAVATPYKPYVDIGTHDQNGKWVQLNTNVLQIENEYYSNIRPKRVTYSGERPIQALVARGVQYVEVRCLDINPFLPTGISLEQSRFIDAFVLYCALEESQQLAGHECSNASSNFLAVVKEGRRPGLNLQRDDSPVELKAWATELLEKITPIARLLDQAQGTDEHIKSIAVQQAKIDDTSLTPSAQVLASMRAHGEGFTAFSLRQSQVHAEYFRTHPLSAAEQAHFEDLAKTSLEEQAELEATEEVVDFDTFVGSYQASILSISN</sequence>
<comment type="similarity">
    <text evidence="2 8">Belongs to the glutamate--cysteine ligase type 1 family. Type 1 subfamily.</text>
</comment>
<gene>
    <name evidence="8" type="primary">gshA</name>
    <name evidence="11" type="ORF">ALO94_05224</name>
</gene>
<dbReference type="PATRIC" id="fig|264459.3.peg.4686"/>
<dbReference type="UniPathway" id="UPA00142">
    <property type="reaction ID" value="UER00209"/>
</dbReference>
<keyword evidence="3 8" id="KW-0436">Ligase</keyword>
<dbReference type="Proteomes" id="UP000050384">
    <property type="component" value="Unassembled WGS sequence"/>
</dbReference>
<dbReference type="InterPro" id="IPR007370">
    <property type="entry name" value="Glu_cys_ligase"/>
</dbReference>
<dbReference type="NCBIfam" id="TIGR01434">
    <property type="entry name" value="glu_cys_ligase"/>
    <property type="match status" value="1"/>
</dbReference>
<reference evidence="11 12" key="1">
    <citation type="submission" date="2015-09" db="EMBL/GenBank/DDBJ databases">
        <title>Genome announcement of multiple Pseudomonas syringae strains.</title>
        <authorList>
            <person name="Thakur S."/>
            <person name="Wang P.W."/>
            <person name="Gong Y."/>
            <person name="Weir B.S."/>
            <person name="Guttman D.S."/>
        </authorList>
    </citation>
    <scope>NUCLEOTIDE SEQUENCE [LARGE SCALE GENOMIC DNA]</scope>
    <source>
        <strain evidence="11 12">ICMP16929</strain>
    </source>
</reference>
<dbReference type="InterPro" id="IPR006334">
    <property type="entry name" value="Glut_cys_ligase"/>
</dbReference>
<dbReference type="GO" id="GO:0006750">
    <property type="term" value="P:glutathione biosynthetic process"/>
    <property type="evidence" value="ECO:0007669"/>
    <property type="project" value="UniProtKB-UniRule"/>
</dbReference>
<keyword evidence="5 8" id="KW-0547">Nucleotide-binding</keyword>
<evidence type="ECO:0000256" key="5">
    <source>
        <dbReference type="ARBA" id="ARBA00022741"/>
    </source>
</evidence>
<evidence type="ECO:0000256" key="3">
    <source>
        <dbReference type="ARBA" id="ARBA00022598"/>
    </source>
</evidence>
<comment type="caution">
    <text evidence="11">The sequence shown here is derived from an EMBL/GenBank/DDBJ whole genome shotgun (WGS) entry which is preliminary data.</text>
</comment>
<evidence type="ECO:0000313" key="12">
    <source>
        <dbReference type="Proteomes" id="UP000050384"/>
    </source>
</evidence>
<protein>
    <recommendedName>
        <fullName evidence="8">Glutamate--cysteine ligase</fullName>
        <ecNumber evidence="8">6.3.2.2</ecNumber>
    </recommendedName>
    <alternativeName>
        <fullName evidence="8">Gamma-ECS</fullName>
        <shortName evidence="8">GCS</shortName>
    </alternativeName>
    <alternativeName>
        <fullName evidence="8">Gamma-glutamylcysteine synthetase</fullName>
    </alternativeName>
</protein>
<evidence type="ECO:0000256" key="9">
    <source>
        <dbReference type="RuleBase" id="RU004391"/>
    </source>
</evidence>
<dbReference type="GO" id="GO:0005829">
    <property type="term" value="C:cytosol"/>
    <property type="evidence" value="ECO:0007669"/>
    <property type="project" value="TreeGrafter"/>
</dbReference>
<dbReference type="SUPFAM" id="SSF55931">
    <property type="entry name" value="Glutamine synthetase/guanido kinase"/>
    <property type="match status" value="1"/>
</dbReference>
<evidence type="ECO:0000256" key="8">
    <source>
        <dbReference type="HAMAP-Rule" id="MF_00578"/>
    </source>
</evidence>
<dbReference type="EMBL" id="LJRI01001065">
    <property type="protein sequence ID" value="KPY76914.1"/>
    <property type="molecule type" value="Genomic_DNA"/>
</dbReference>
<evidence type="ECO:0000256" key="7">
    <source>
        <dbReference type="ARBA" id="ARBA00048819"/>
    </source>
</evidence>
<accession>A0A0Q0BGE4</accession>
<dbReference type="EC" id="6.3.2.2" evidence="8"/>
<dbReference type="AlphaFoldDB" id="A0A0Q0BGE4"/>
<dbReference type="Gene3D" id="3.30.590.20">
    <property type="match status" value="1"/>
</dbReference>
<evidence type="ECO:0000313" key="11">
    <source>
        <dbReference type="EMBL" id="KPY76914.1"/>
    </source>
</evidence>
<evidence type="ECO:0000259" key="10">
    <source>
        <dbReference type="Pfam" id="PF04262"/>
    </source>
</evidence>
<comment type="catalytic activity">
    <reaction evidence="7 8 9">
        <text>L-cysteine + L-glutamate + ATP = gamma-L-glutamyl-L-cysteine + ADP + phosphate + H(+)</text>
        <dbReference type="Rhea" id="RHEA:13285"/>
        <dbReference type="ChEBI" id="CHEBI:15378"/>
        <dbReference type="ChEBI" id="CHEBI:29985"/>
        <dbReference type="ChEBI" id="CHEBI:30616"/>
        <dbReference type="ChEBI" id="CHEBI:35235"/>
        <dbReference type="ChEBI" id="CHEBI:43474"/>
        <dbReference type="ChEBI" id="CHEBI:58173"/>
        <dbReference type="ChEBI" id="CHEBI:456216"/>
        <dbReference type="EC" id="6.3.2.2"/>
    </reaction>
</comment>
<proteinExistence type="inferred from homology"/>
<dbReference type="InterPro" id="IPR014746">
    <property type="entry name" value="Gln_synth/guanido_kin_cat_dom"/>
</dbReference>
<dbReference type="GO" id="GO:0005524">
    <property type="term" value="F:ATP binding"/>
    <property type="evidence" value="ECO:0007669"/>
    <property type="project" value="UniProtKB-KW"/>
</dbReference>
<dbReference type="PANTHER" id="PTHR38761">
    <property type="entry name" value="GLUTAMATE--CYSTEINE LIGASE"/>
    <property type="match status" value="1"/>
</dbReference>
<feature type="domain" description="Glutamate--cysteine ligase" evidence="10">
    <location>
        <begin position="68"/>
        <end position="439"/>
    </location>
</feature>
<dbReference type="GO" id="GO:0004357">
    <property type="term" value="F:glutamate-cysteine ligase activity"/>
    <property type="evidence" value="ECO:0007669"/>
    <property type="project" value="UniProtKB-UniRule"/>
</dbReference>
<organism evidence="11 12">
    <name type="scientific">Pseudomonas syringae pv. spinaceae</name>
    <dbReference type="NCBI Taxonomy" id="264459"/>
    <lineage>
        <taxon>Bacteria</taxon>
        <taxon>Pseudomonadati</taxon>
        <taxon>Pseudomonadota</taxon>
        <taxon>Gammaproteobacteria</taxon>
        <taxon>Pseudomonadales</taxon>
        <taxon>Pseudomonadaceae</taxon>
        <taxon>Pseudomonas</taxon>
        <taxon>Pseudomonas syringae</taxon>
    </lineage>
</organism>
<dbReference type="Pfam" id="PF04262">
    <property type="entry name" value="Glu_cys_ligase"/>
    <property type="match status" value="1"/>
</dbReference>
<comment type="pathway">
    <text evidence="1 8 9">Sulfur metabolism; glutathione biosynthesis; glutathione from L-cysteine and L-glutamate: step 1/2.</text>
</comment>